<name>A0A1I4C5E1_9HYPH</name>
<evidence type="ECO:0000313" key="4">
    <source>
        <dbReference type="EMBL" id="SFK76165.1"/>
    </source>
</evidence>
<dbReference type="GO" id="GO:0031177">
    <property type="term" value="F:phosphopantetheine binding"/>
    <property type="evidence" value="ECO:0007669"/>
    <property type="project" value="InterPro"/>
</dbReference>
<dbReference type="Pfam" id="PF00975">
    <property type="entry name" value="Thioesterase"/>
    <property type="match status" value="1"/>
</dbReference>
<dbReference type="SUPFAM" id="SSF47336">
    <property type="entry name" value="ACP-like"/>
    <property type="match status" value="1"/>
</dbReference>
<keyword evidence="1" id="KW-0596">Phosphopantetheine</keyword>
<dbReference type="EMBL" id="FOSV01000004">
    <property type="protein sequence ID" value="SFK76165.1"/>
    <property type="molecule type" value="Genomic_DNA"/>
</dbReference>
<dbReference type="InterPro" id="IPR000873">
    <property type="entry name" value="AMP-dep_synth/lig_dom"/>
</dbReference>
<dbReference type="InterPro" id="IPR001031">
    <property type="entry name" value="Thioesterase"/>
</dbReference>
<feature type="domain" description="Carrier" evidence="3">
    <location>
        <begin position="551"/>
        <end position="627"/>
    </location>
</feature>
<dbReference type="PROSITE" id="PS50075">
    <property type="entry name" value="CARRIER"/>
    <property type="match status" value="1"/>
</dbReference>
<keyword evidence="5" id="KW-1185">Reference proteome</keyword>
<dbReference type="InterPro" id="IPR029058">
    <property type="entry name" value="AB_hydrolase_fold"/>
</dbReference>
<evidence type="ECO:0000313" key="5">
    <source>
        <dbReference type="Proteomes" id="UP000198804"/>
    </source>
</evidence>
<dbReference type="Pfam" id="PF00501">
    <property type="entry name" value="AMP-binding"/>
    <property type="match status" value="1"/>
</dbReference>
<dbReference type="Gene3D" id="3.30.300.30">
    <property type="match status" value="1"/>
</dbReference>
<dbReference type="GO" id="GO:0031956">
    <property type="term" value="F:medium-chain fatty acid-CoA ligase activity"/>
    <property type="evidence" value="ECO:0007669"/>
    <property type="project" value="TreeGrafter"/>
</dbReference>
<proteinExistence type="predicted"/>
<dbReference type="InterPro" id="IPR013783">
    <property type="entry name" value="Ig-like_fold"/>
</dbReference>
<evidence type="ECO:0000256" key="1">
    <source>
        <dbReference type="ARBA" id="ARBA00022450"/>
    </source>
</evidence>
<dbReference type="GO" id="GO:0006631">
    <property type="term" value="P:fatty acid metabolic process"/>
    <property type="evidence" value="ECO:0007669"/>
    <property type="project" value="TreeGrafter"/>
</dbReference>
<evidence type="ECO:0000256" key="2">
    <source>
        <dbReference type="ARBA" id="ARBA00022553"/>
    </source>
</evidence>
<protein>
    <submittedName>
        <fullName evidence="4">Acyl-CoA synthetase (AMP-forming)/AMP-acid ligase II</fullName>
    </submittedName>
</protein>
<dbReference type="InterPro" id="IPR020845">
    <property type="entry name" value="AMP-binding_CS"/>
</dbReference>
<evidence type="ECO:0000259" key="3">
    <source>
        <dbReference type="PROSITE" id="PS50075"/>
    </source>
</evidence>
<dbReference type="PANTHER" id="PTHR43201">
    <property type="entry name" value="ACYL-COA SYNTHETASE"/>
    <property type="match status" value="1"/>
</dbReference>
<dbReference type="Gene3D" id="2.60.40.10">
    <property type="entry name" value="Immunoglobulins"/>
    <property type="match status" value="1"/>
</dbReference>
<dbReference type="InterPro" id="IPR009081">
    <property type="entry name" value="PP-bd_ACP"/>
</dbReference>
<dbReference type="Pfam" id="PF00550">
    <property type="entry name" value="PP-binding"/>
    <property type="match status" value="1"/>
</dbReference>
<dbReference type="InterPro" id="IPR042099">
    <property type="entry name" value="ANL_N_sf"/>
</dbReference>
<dbReference type="Gene3D" id="1.10.1200.10">
    <property type="entry name" value="ACP-like"/>
    <property type="match status" value="1"/>
</dbReference>
<dbReference type="SMART" id="SM00823">
    <property type="entry name" value="PKS_PP"/>
    <property type="match status" value="1"/>
</dbReference>
<dbReference type="PROSITE" id="PS00455">
    <property type="entry name" value="AMP_BINDING"/>
    <property type="match status" value="1"/>
</dbReference>
<keyword evidence="2" id="KW-0597">Phosphoprotein</keyword>
<dbReference type="InterPro" id="IPR036736">
    <property type="entry name" value="ACP-like_sf"/>
</dbReference>
<reference evidence="5" key="1">
    <citation type="submission" date="2016-10" db="EMBL/GenBank/DDBJ databases">
        <authorList>
            <person name="Varghese N."/>
            <person name="Submissions S."/>
        </authorList>
    </citation>
    <scope>NUCLEOTIDE SEQUENCE [LARGE SCALE GENOMIC DNA]</scope>
    <source>
        <strain evidence="5">CGMCC 1.6474</strain>
    </source>
</reference>
<dbReference type="InterPro" id="IPR020806">
    <property type="entry name" value="PKS_PP-bd"/>
</dbReference>
<dbReference type="Gene3D" id="3.40.50.1820">
    <property type="entry name" value="alpha/beta hydrolase"/>
    <property type="match status" value="1"/>
</dbReference>
<dbReference type="AlphaFoldDB" id="A0A1I4C5E1"/>
<dbReference type="Gene3D" id="3.40.50.12780">
    <property type="entry name" value="N-terminal domain of ligase-like"/>
    <property type="match status" value="1"/>
</dbReference>
<dbReference type="Proteomes" id="UP000198804">
    <property type="component" value="Unassembled WGS sequence"/>
</dbReference>
<gene>
    <name evidence="4" type="ORF">SAMN04488125_10456</name>
</gene>
<dbReference type="STRING" id="414703.SAMN04488125_10456"/>
<dbReference type="PANTHER" id="PTHR43201:SF32">
    <property type="entry name" value="2-SUCCINYLBENZOATE--COA LIGASE, CHLOROPLASTIC_PEROXISOMAL"/>
    <property type="match status" value="1"/>
</dbReference>
<accession>A0A1I4C5E1</accession>
<dbReference type="SUPFAM" id="SSF53474">
    <property type="entry name" value="alpha/beta-Hydrolases"/>
    <property type="match status" value="1"/>
</dbReference>
<dbReference type="SUPFAM" id="SSF56801">
    <property type="entry name" value="Acetyl-CoA synthetase-like"/>
    <property type="match status" value="1"/>
</dbReference>
<organism evidence="4 5">
    <name type="scientific">Methylorubrum salsuginis</name>
    <dbReference type="NCBI Taxonomy" id="414703"/>
    <lineage>
        <taxon>Bacteria</taxon>
        <taxon>Pseudomonadati</taxon>
        <taxon>Pseudomonadota</taxon>
        <taxon>Alphaproteobacteria</taxon>
        <taxon>Hyphomicrobiales</taxon>
        <taxon>Methylobacteriaceae</taxon>
        <taxon>Methylorubrum</taxon>
    </lineage>
</organism>
<dbReference type="InterPro" id="IPR045851">
    <property type="entry name" value="AMP-bd_C_sf"/>
</dbReference>
<sequence length="1117" mass="118716">MVTGDPALSFAQGPQANLDPYEGMTLTEALAARVARAAEARFSSIGDDGVRAESYAALWSRSGRIAAALTALGLPPGSPIALLTDDGLDFIPAFWACLRAGHTAVPLMSAADALRTRGNASAFTLALTRASPAVVIADAGFRDIARAELAHCPCLDPEGIETTPPFTDAAAPADTVLLLPTSGTTGQIKLVALSQRALLYRAFTVRAPSETSRAHVSVFPLDSTTGMRCALLQRPDWVRLPMSVLVRRPERFLDVLAQFRASDAGLTNTLAEMILAAREGADKTWDLRGLKQVSLGAETVQLSTVRRLDAMLQRFGAPPRSVRAGYGTTETGVLVAGADPLACGEGRHNAAVLGPCAPNVAIRILDEAGRLVPAGRTGNIEVSCDGSFFSGYWDCGHLDTRGFTADGWWRTEDTGFLDDGRLVLQGRTKDILVVNGRKVSLAAIDEALDAALPNRRAYACSVRHDDGPAERLVVAVAGPDPGTLPEPVVRAVREAVGHAFGLAVEAVVQIPTADIPTTATGKISRHALADRLALHVTVPPPGGRTTAAEPVASGQAPARIARLWEAVLGPGSATDPDADFYALGGESMRSLQLFSRLSEAFGVTLDPRAFYRRPTLAGLVALLDEAPAPAGEPEGTPDLWPLTARQHRDLLVFVETWHGRRLTEDRLMVSFNIDGSKPPIFFVCQVEFELRDLAKALGPDQPVHGFRSGHMVAAQQEDAVQAFALRYAADLQAIHPEGPVLLAGTCQGGIIAQAVAEHLLRRERDVPLLTLMDWGFRLRPYPGSVLFLYGQDSHFSSPYRRFHEPSRAWNRRYGAVAAVAVPGAAYRELFDAPHVARTATALAEACAAALARSPLHLPAEGRRASVTLASPPTHMAAGQTLTIEVAVSNGSAYAWHETERSGLMLGNYWVDSSGQMLQPTDGRSLLPRIAPGETVTLGLTVKAPHRAGQLSLAVDLVEEGSAWFDPARQHGAAVIPVAVGVPASDGTVEACPPALESPHLVIDGTVRAGHVSTDELCFSVPASARSVRLVSSIMAAAPPDIRTLGLLITRMTVEAGGSVRNIDIADPALSIGFHELEEQEGRTWRWTNGDAVLAPELWSGLSGDFVLRINGIFPSKG</sequence>
<keyword evidence="4" id="KW-0436">Ligase</keyword>